<reference evidence="1" key="1">
    <citation type="journal article" date="2020" name="Stud. Mycol.">
        <title>101 Dothideomycetes genomes: a test case for predicting lifestyles and emergence of pathogens.</title>
        <authorList>
            <person name="Haridas S."/>
            <person name="Albert R."/>
            <person name="Binder M."/>
            <person name="Bloem J."/>
            <person name="Labutti K."/>
            <person name="Salamov A."/>
            <person name="Andreopoulos B."/>
            <person name="Baker S."/>
            <person name="Barry K."/>
            <person name="Bills G."/>
            <person name="Bluhm B."/>
            <person name="Cannon C."/>
            <person name="Castanera R."/>
            <person name="Culley D."/>
            <person name="Daum C."/>
            <person name="Ezra D."/>
            <person name="Gonzalez J."/>
            <person name="Henrissat B."/>
            <person name="Kuo A."/>
            <person name="Liang C."/>
            <person name="Lipzen A."/>
            <person name="Lutzoni F."/>
            <person name="Magnuson J."/>
            <person name="Mondo S."/>
            <person name="Nolan M."/>
            <person name="Ohm R."/>
            <person name="Pangilinan J."/>
            <person name="Park H.-J."/>
            <person name="Ramirez L."/>
            <person name="Alfaro M."/>
            <person name="Sun H."/>
            <person name="Tritt A."/>
            <person name="Yoshinaga Y."/>
            <person name="Zwiers L.-H."/>
            <person name="Turgeon B."/>
            <person name="Goodwin S."/>
            <person name="Spatafora J."/>
            <person name="Crous P."/>
            <person name="Grigoriev I."/>
        </authorList>
    </citation>
    <scope>NUCLEOTIDE SEQUENCE</scope>
    <source>
        <strain evidence="1">CBS 379.55</strain>
    </source>
</reference>
<keyword evidence="2" id="KW-1185">Reference proteome</keyword>
<sequence>MFLIRMFLPVSWTSWHTLTVSESRQQQLVVQMRVSAMRLQELWESLELRVELNIAAFSLIPATSVQLTLMIPILTSPKSQLLNFPIQTQVPETWSPTPTHYCVRTAKKQFPPCSSQPTLALRAKGASLLNMRRWTQCFRSHRMQVKSQDQTSARVCD</sequence>
<gene>
    <name evidence="1" type="ORF">EI97DRAFT_85869</name>
</gene>
<protein>
    <submittedName>
        <fullName evidence="1">Uncharacterized protein</fullName>
    </submittedName>
</protein>
<dbReference type="AlphaFoldDB" id="A0A6A6JFQ1"/>
<dbReference type="Proteomes" id="UP000800097">
    <property type="component" value="Unassembled WGS sequence"/>
</dbReference>
<accession>A0A6A6JFQ1</accession>
<name>A0A6A6JFQ1_WESOR</name>
<dbReference type="RefSeq" id="XP_033652583.1">
    <property type="nucleotide sequence ID" value="XM_033803159.1"/>
</dbReference>
<dbReference type="EMBL" id="ML986499">
    <property type="protein sequence ID" value="KAF2275044.1"/>
    <property type="molecule type" value="Genomic_DNA"/>
</dbReference>
<evidence type="ECO:0000313" key="2">
    <source>
        <dbReference type="Proteomes" id="UP000800097"/>
    </source>
</evidence>
<organism evidence="1 2">
    <name type="scientific">Westerdykella ornata</name>
    <dbReference type="NCBI Taxonomy" id="318751"/>
    <lineage>
        <taxon>Eukaryota</taxon>
        <taxon>Fungi</taxon>
        <taxon>Dikarya</taxon>
        <taxon>Ascomycota</taxon>
        <taxon>Pezizomycotina</taxon>
        <taxon>Dothideomycetes</taxon>
        <taxon>Pleosporomycetidae</taxon>
        <taxon>Pleosporales</taxon>
        <taxon>Sporormiaceae</taxon>
        <taxon>Westerdykella</taxon>
    </lineage>
</organism>
<proteinExistence type="predicted"/>
<dbReference type="GeneID" id="54556334"/>
<evidence type="ECO:0000313" key="1">
    <source>
        <dbReference type="EMBL" id="KAF2275044.1"/>
    </source>
</evidence>